<protein>
    <submittedName>
        <fullName evidence="8">Putative oxidoreductase</fullName>
    </submittedName>
</protein>
<keyword evidence="6 7" id="KW-0472">Membrane</keyword>
<proteinExistence type="inferred from homology"/>
<sequence length="141" mass="15831">MKNINSTKPNPNLTDIMILIIRVFAGLSMLTHGIPKLETLVTSNQIQFMNFLGMGSIFSMVLVVLAEFLCSLFIIFGLFTRVACIPLMIAMLVACFVAHGSDTYKEQELSVLYFFIYFVILILGSGKFSLDQLITKKEEAY</sequence>
<dbReference type="Proteomes" id="UP000199203">
    <property type="component" value="Unassembled WGS sequence"/>
</dbReference>
<comment type="subcellular location">
    <subcellularLocation>
        <location evidence="1">Cell membrane</location>
        <topology evidence="1">Multi-pass membrane protein</topology>
    </subcellularLocation>
</comment>
<dbReference type="InterPro" id="IPR051907">
    <property type="entry name" value="DoxX-like_oxidoreductase"/>
</dbReference>
<dbReference type="PANTHER" id="PTHR33452:SF1">
    <property type="entry name" value="INNER MEMBRANE PROTEIN YPHA-RELATED"/>
    <property type="match status" value="1"/>
</dbReference>
<dbReference type="RefSeq" id="WP_089873139.1">
    <property type="nucleotide sequence ID" value="NZ_FNBH01000002.1"/>
</dbReference>
<gene>
    <name evidence="8" type="ORF">SAMN05421825_1787</name>
</gene>
<evidence type="ECO:0000256" key="3">
    <source>
        <dbReference type="ARBA" id="ARBA00022475"/>
    </source>
</evidence>
<keyword evidence="3" id="KW-1003">Cell membrane</keyword>
<feature type="transmembrane region" description="Helical" evidence="7">
    <location>
        <begin position="51"/>
        <end position="75"/>
    </location>
</feature>
<feature type="transmembrane region" description="Helical" evidence="7">
    <location>
        <begin position="82"/>
        <end position="99"/>
    </location>
</feature>
<evidence type="ECO:0000256" key="2">
    <source>
        <dbReference type="ARBA" id="ARBA00006679"/>
    </source>
</evidence>
<evidence type="ECO:0000256" key="1">
    <source>
        <dbReference type="ARBA" id="ARBA00004651"/>
    </source>
</evidence>
<reference evidence="9" key="1">
    <citation type="submission" date="2016-10" db="EMBL/GenBank/DDBJ databases">
        <authorList>
            <person name="Varghese N."/>
            <person name="Submissions S."/>
        </authorList>
    </citation>
    <scope>NUCLEOTIDE SEQUENCE [LARGE SCALE GENOMIC DNA]</scope>
    <source>
        <strain evidence="9">DSM 19684</strain>
    </source>
</reference>
<evidence type="ECO:0000313" key="9">
    <source>
        <dbReference type="Proteomes" id="UP000199203"/>
    </source>
</evidence>
<evidence type="ECO:0000313" key="8">
    <source>
        <dbReference type="EMBL" id="SDF63537.1"/>
    </source>
</evidence>
<keyword evidence="9" id="KW-1185">Reference proteome</keyword>
<feature type="transmembrane region" description="Helical" evidence="7">
    <location>
        <begin position="111"/>
        <end position="130"/>
    </location>
</feature>
<keyword evidence="4 7" id="KW-0812">Transmembrane</keyword>
<dbReference type="AlphaFoldDB" id="A0A1G7MP98"/>
<dbReference type="PANTHER" id="PTHR33452">
    <property type="entry name" value="OXIDOREDUCTASE CATD-RELATED"/>
    <property type="match status" value="1"/>
</dbReference>
<dbReference type="Pfam" id="PF07681">
    <property type="entry name" value="DoxX"/>
    <property type="match status" value="1"/>
</dbReference>
<keyword evidence="5 7" id="KW-1133">Transmembrane helix</keyword>
<evidence type="ECO:0000256" key="5">
    <source>
        <dbReference type="ARBA" id="ARBA00022989"/>
    </source>
</evidence>
<organism evidence="8 9">
    <name type="scientific">Epilithonimonas hungarica</name>
    <dbReference type="NCBI Taxonomy" id="454006"/>
    <lineage>
        <taxon>Bacteria</taxon>
        <taxon>Pseudomonadati</taxon>
        <taxon>Bacteroidota</taxon>
        <taxon>Flavobacteriia</taxon>
        <taxon>Flavobacteriales</taxon>
        <taxon>Weeksellaceae</taxon>
        <taxon>Chryseobacterium group</taxon>
        <taxon>Epilithonimonas</taxon>
    </lineage>
</organism>
<dbReference type="GO" id="GO:0005886">
    <property type="term" value="C:plasma membrane"/>
    <property type="evidence" value="ECO:0007669"/>
    <property type="project" value="UniProtKB-SubCell"/>
</dbReference>
<dbReference type="STRING" id="454006.SAMN05421825_1787"/>
<dbReference type="OrthoDB" id="9813193at2"/>
<evidence type="ECO:0000256" key="6">
    <source>
        <dbReference type="ARBA" id="ARBA00023136"/>
    </source>
</evidence>
<evidence type="ECO:0000256" key="4">
    <source>
        <dbReference type="ARBA" id="ARBA00022692"/>
    </source>
</evidence>
<evidence type="ECO:0000256" key="7">
    <source>
        <dbReference type="SAM" id="Phobius"/>
    </source>
</evidence>
<comment type="similarity">
    <text evidence="2">Belongs to the DoxX family.</text>
</comment>
<dbReference type="EMBL" id="FNBH01000002">
    <property type="protein sequence ID" value="SDF63537.1"/>
    <property type="molecule type" value="Genomic_DNA"/>
</dbReference>
<feature type="transmembrane region" description="Helical" evidence="7">
    <location>
        <begin position="12"/>
        <end position="31"/>
    </location>
</feature>
<dbReference type="InterPro" id="IPR032808">
    <property type="entry name" value="DoxX"/>
</dbReference>
<accession>A0A1G7MP98</accession>
<name>A0A1G7MP98_9FLAO</name>